<sequence length="244" mass="26278">MCRGISPAKTEAAARQELQRGNVSSWSSERAARQQRVPLRGNAGRASNSRIAGLVVSCKVKGAYSKKVTGDITRHHSSSKVALPSVTSDSSAQMEQAEQMVQGVPTLQVEGMAKEDAMPPGFEMIPQLELGCNSQGGSMGVTEDSEMVNSFSPGRPRGEEVPLPSQGNLELAEQFESDKLENMLLALTGNITKGFAVPEANQGQIRLACESLEKKFDLLVLRTQALEESMESVKGEVSKNKEKI</sequence>
<gene>
    <name evidence="2" type="ORF">NDU88_000420</name>
</gene>
<organism evidence="2 3">
    <name type="scientific">Pleurodeles waltl</name>
    <name type="common">Iberian ribbed newt</name>
    <dbReference type="NCBI Taxonomy" id="8319"/>
    <lineage>
        <taxon>Eukaryota</taxon>
        <taxon>Metazoa</taxon>
        <taxon>Chordata</taxon>
        <taxon>Craniata</taxon>
        <taxon>Vertebrata</taxon>
        <taxon>Euteleostomi</taxon>
        <taxon>Amphibia</taxon>
        <taxon>Batrachia</taxon>
        <taxon>Caudata</taxon>
        <taxon>Salamandroidea</taxon>
        <taxon>Salamandridae</taxon>
        <taxon>Pleurodelinae</taxon>
        <taxon>Pleurodeles</taxon>
    </lineage>
</organism>
<reference evidence="2" key="1">
    <citation type="journal article" date="2022" name="bioRxiv">
        <title>Sequencing and chromosome-scale assembly of the giantPleurodeles waltlgenome.</title>
        <authorList>
            <person name="Brown T."/>
            <person name="Elewa A."/>
            <person name="Iarovenko S."/>
            <person name="Subramanian E."/>
            <person name="Araus A.J."/>
            <person name="Petzold A."/>
            <person name="Susuki M."/>
            <person name="Suzuki K.-i.T."/>
            <person name="Hayashi T."/>
            <person name="Toyoda A."/>
            <person name="Oliveira C."/>
            <person name="Osipova E."/>
            <person name="Leigh N.D."/>
            <person name="Simon A."/>
            <person name="Yun M.H."/>
        </authorList>
    </citation>
    <scope>NUCLEOTIDE SEQUENCE</scope>
    <source>
        <strain evidence="2">20211129_DDA</strain>
        <tissue evidence="2">Liver</tissue>
    </source>
</reference>
<evidence type="ECO:0000313" key="2">
    <source>
        <dbReference type="EMBL" id="KAJ1204985.1"/>
    </source>
</evidence>
<accession>A0AAV7VWJ8</accession>
<keyword evidence="3" id="KW-1185">Reference proteome</keyword>
<name>A0AAV7VWJ8_PLEWA</name>
<evidence type="ECO:0000256" key="1">
    <source>
        <dbReference type="SAM" id="MobiDB-lite"/>
    </source>
</evidence>
<feature type="region of interest" description="Disordered" evidence="1">
    <location>
        <begin position="1"/>
        <end position="45"/>
    </location>
</feature>
<dbReference type="Proteomes" id="UP001066276">
    <property type="component" value="Chromosome 1_2"/>
</dbReference>
<dbReference type="AlphaFoldDB" id="A0AAV7VWJ8"/>
<comment type="caution">
    <text evidence="2">The sequence shown here is derived from an EMBL/GenBank/DDBJ whole genome shotgun (WGS) entry which is preliminary data.</text>
</comment>
<dbReference type="EMBL" id="JANPWB010000002">
    <property type="protein sequence ID" value="KAJ1204985.1"/>
    <property type="molecule type" value="Genomic_DNA"/>
</dbReference>
<proteinExistence type="predicted"/>
<feature type="compositionally biased region" description="Polar residues" evidence="1">
    <location>
        <begin position="19"/>
        <end position="28"/>
    </location>
</feature>
<protein>
    <submittedName>
        <fullName evidence="2">Uncharacterized protein</fullName>
    </submittedName>
</protein>
<evidence type="ECO:0000313" key="3">
    <source>
        <dbReference type="Proteomes" id="UP001066276"/>
    </source>
</evidence>